<evidence type="ECO:0000313" key="2">
    <source>
        <dbReference type="Proteomes" id="UP000030108"/>
    </source>
</evidence>
<dbReference type="AlphaFoldDB" id="X8IW90"/>
<protein>
    <submittedName>
        <fullName evidence="1">Fungal specific transcription factor domain protein, putative</fullName>
    </submittedName>
</protein>
<dbReference type="Proteomes" id="UP000030108">
    <property type="component" value="Unassembled WGS sequence"/>
</dbReference>
<sequence>MRLPYAHWHTLIPPSDPTSSFLPDPNACADMAMCFSYTIEHARDPVFVDQVGDPYAGVSMDWTGFSRFGLPALAGDGFEFEL</sequence>
<reference evidence="2" key="1">
    <citation type="journal article" date="2014" name="Genome Announc.">
        <title>Draft genome sequence of the plant-pathogenic soil fungus Rhizoctonia solani anastomosis group 3 strain Rhs1AP.</title>
        <authorList>
            <person name="Cubeta M.A."/>
            <person name="Thomas E."/>
            <person name="Dean R.A."/>
            <person name="Jabaji S."/>
            <person name="Neate S.M."/>
            <person name="Tavantzis S."/>
            <person name="Toda T."/>
            <person name="Vilgalys R."/>
            <person name="Bharathan N."/>
            <person name="Fedorova-Abrams N."/>
            <person name="Pakala S.B."/>
            <person name="Pakala S.M."/>
            <person name="Zafar N."/>
            <person name="Joardar V."/>
            <person name="Losada L."/>
            <person name="Nierman W.C."/>
        </authorList>
    </citation>
    <scope>NUCLEOTIDE SEQUENCE [LARGE SCALE GENOMIC DNA]</scope>
    <source>
        <strain evidence="2">AG-3</strain>
    </source>
</reference>
<organism evidence="1 2">
    <name type="scientific">Rhizoctonia solani AG-3 Rhs1AP</name>
    <dbReference type="NCBI Taxonomy" id="1086054"/>
    <lineage>
        <taxon>Eukaryota</taxon>
        <taxon>Fungi</taxon>
        <taxon>Dikarya</taxon>
        <taxon>Basidiomycota</taxon>
        <taxon>Agaricomycotina</taxon>
        <taxon>Agaricomycetes</taxon>
        <taxon>Cantharellales</taxon>
        <taxon>Ceratobasidiaceae</taxon>
        <taxon>Rhizoctonia</taxon>
    </lineage>
</organism>
<dbReference type="EMBL" id="JATN01000322">
    <property type="protein sequence ID" value="EUC53937.1"/>
    <property type="molecule type" value="Genomic_DNA"/>
</dbReference>
<proteinExistence type="predicted"/>
<evidence type="ECO:0000313" key="1">
    <source>
        <dbReference type="EMBL" id="EUC53937.1"/>
    </source>
</evidence>
<feature type="non-terminal residue" evidence="1">
    <location>
        <position position="82"/>
    </location>
</feature>
<comment type="caution">
    <text evidence="1">The sequence shown here is derived from an EMBL/GenBank/DDBJ whole genome shotgun (WGS) entry which is preliminary data.</text>
</comment>
<name>X8IW90_9AGAM</name>
<gene>
    <name evidence="1" type="ORF">RSOL_021050</name>
</gene>
<accession>X8IW90</accession>